<organism evidence="1 2">
    <name type="scientific">Jatrophihabitans lederbergiae</name>
    <dbReference type="NCBI Taxonomy" id="3075547"/>
    <lineage>
        <taxon>Bacteria</taxon>
        <taxon>Bacillati</taxon>
        <taxon>Actinomycetota</taxon>
        <taxon>Actinomycetes</taxon>
        <taxon>Jatrophihabitantales</taxon>
        <taxon>Jatrophihabitantaceae</taxon>
        <taxon>Jatrophihabitans</taxon>
    </lineage>
</organism>
<gene>
    <name evidence="1" type="ORF">RM423_23150</name>
</gene>
<keyword evidence="2" id="KW-1185">Reference proteome</keyword>
<sequence>MIAMAAKASEGRAQVIALGFVLAAYEAATGKHTWRANDPDMGRYFAFLADNGYELSDVEQLTVAPPVKRRAGALRVVEGGQQA</sequence>
<accession>A0ABU2JH02</accession>
<dbReference type="RefSeq" id="WP_311425409.1">
    <property type="nucleotide sequence ID" value="NZ_JAVREH010000082.1"/>
</dbReference>
<dbReference type="Proteomes" id="UP001183176">
    <property type="component" value="Unassembled WGS sequence"/>
</dbReference>
<name>A0ABU2JH02_9ACTN</name>
<proteinExistence type="predicted"/>
<evidence type="ECO:0000313" key="2">
    <source>
        <dbReference type="Proteomes" id="UP001183176"/>
    </source>
</evidence>
<reference evidence="2" key="1">
    <citation type="submission" date="2023-07" db="EMBL/GenBank/DDBJ databases">
        <title>30 novel species of actinomycetes from the DSMZ collection.</title>
        <authorList>
            <person name="Nouioui I."/>
        </authorList>
    </citation>
    <scope>NUCLEOTIDE SEQUENCE [LARGE SCALE GENOMIC DNA]</scope>
    <source>
        <strain evidence="2">DSM 44399</strain>
    </source>
</reference>
<dbReference type="EMBL" id="JAVREH010000082">
    <property type="protein sequence ID" value="MDT0264267.1"/>
    <property type="molecule type" value="Genomic_DNA"/>
</dbReference>
<evidence type="ECO:0000313" key="1">
    <source>
        <dbReference type="EMBL" id="MDT0264267.1"/>
    </source>
</evidence>
<protein>
    <submittedName>
        <fullName evidence="1">Uncharacterized protein</fullName>
    </submittedName>
</protein>
<comment type="caution">
    <text evidence="1">The sequence shown here is derived from an EMBL/GenBank/DDBJ whole genome shotgun (WGS) entry which is preliminary data.</text>
</comment>